<feature type="domain" description="Rhodanese" evidence="2">
    <location>
        <begin position="233"/>
        <end position="355"/>
    </location>
</feature>
<dbReference type="Proteomes" id="UP000796880">
    <property type="component" value="Unassembled WGS sequence"/>
</dbReference>
<dbReference type="OrthoDB" id="25002at2759"/>
<keyword evidence="4" id="KW-1185">Reference proteome</keyword>
<dbReference type="HAMAP" id="MF_00469">
    <property type="entry name" value="TrhO"/>
    <property type="match status" value="1"/>
</dbReference>
<dbReference type="SMART" id="SM00450">
    <property type="entry name" value="RHOD"/>
    <property type="match status" value="1"/>
</dbReference>
<feature type="compositionally biased region" description="Low complexity" evidence="1">
    <location>
        <begin position="1"/>
        <end position="19"/>
    </location>
</feature>
<name>A0A8K0DSX1_9ROSA</name>
<evidence type="ECO:0000259" key="2">
    <source>
        <dbReference type="PROSITE" id="PS50206"/>
    </source>
</evidence>
<evidence type="ECO:0000256" key="1">
    <source>
        <dbReference type="SAM" id="MobiDB-lite"/>
    </source>
</evidence>
<dbReference type="AlphaFoldDB" id="A0A8K0DSX1"/>
<feature type="region of interest" description="Disordered" evidence="1">
    <location>
        <begin position="279"/>
        <end position="302"/>
    </location>
</feature>
<proteinExistence type="inferred from homology"/>
<dbReference type="InterPro" id="IPR020936">
    <property type="entry name" value="TrhO"/>
</dbReference>
<gene>
    <name evidence="3" type="ORF">FNV43_RR24362</name>
</gene>
<dbReference type="Gene3D" id="3.30.70.100">
    <property type="match status" value="1"/>
</dbReference>
<evidence type="ECO:0000313" key="3">
    <source>
        <dbReference type="EMBL" id="KAF3433260.1"/>
    </source>
</evidence>
<comment type="caution">
    <text evidence="3">The sequence shown here is derived from an EMBL/GenBank/DDBJ whole genome shotgun (WGS) entry which is preliminary data.</text>
</comment>
<feature type="compositionally biased region" description="Polar residues" evidence="1">
    <location>
        <begin position="287"/>
        <end position="296"/>
    </location>
</feature>
<organism evidence="3 4">
    <name type="scientific">Rhamnella rubrinervis</name>
    <dbReference type="NCBI Taxonomy" id="2594499"/>
    <lineage>
        <taxon>Eukaryota</taxon>
        <taxon>Viridiplantae</taxon>
        <taxon>Streptophyta</taxon>
        <taxon>Embryophyta</taxon>
        <taxon>Tracheophyta</taxon>
        <taxon>Spermatophyta</taxon>
        <taxon>Magnoliopsida</taxon>
        <taxon>eudicotyledons</taxon>
        <taxon>Gunneridae</taxon>
        <taxon>Pentapetalae</taxon>
        <taxon>rosids</taxon>
        <taxon>fabids</taxon>
        <taxon>Rosales</taxon>
        <taxon>Rhamnaceae</taxon>
        <taxon>rhamnoid group</taxon>
        <taxon>Rhamneae</taxon>
        <taxon>Rhamnella</taxon>
    </lineage>
</organism>
<dbReference type="InterPro" id="IPR040503">
    <property type="entry name" value="TRHO_N"/>
</dbReference>
<dbReference type="PANTHER" id="PTHR43268:SF3">
    <property type="entry name" value="RHODANESE-LIKE DOMAIN-CONTAINING PROTEIN 7-RELATED"/>
    <property type="match status" value="1"/>
</dbReference>
<dbReference type="EMBL" id="VOIH02000011">
    <property type="protein sequence ID" value="KAF3433260.1"/>
    <property type="molecule type" value="Genomic_DNA"/>
</dbReference>
<feature type="region of interest" description="Disordered" evidence="1">
    <location>
        <begin position="165"/>
        <end position="187"/>
    </location>
</feature>
<evidence type="ECO:0000313" key="4">
    <source>
        <dbReference type="Proteomes" id="UP000796880"/>
    </source>
</evidence>
<dbReference type="CDD" id="cd01518">
    <property type="entry name" value="RHOD_YceA"/>
    <property type="match status" value="1"/>
</dbReference>
<accession>A0A8K0DSX1</accession>
<sequence length="481" mass="53327">MLSSSSLPSLSLSSSSSYSVNPNPRLNPIPPMLKPSRAPFFPDHSVRISPSLLQSMTLSSCFSRPTNPIPVSSPSGTGNPGPDSAVADSLDLVVVSFYKFADFPDHARMRQPLKVLCQELRVSGGIILAPEGINGSICGTHKSVERVLGFIQSDKRLMGIRQVESPVSPEEEAIHHGHTSSSPLAAGEDAPFRWDHVRVKLKKEIVTLGMPTVSPTERVGKYVSPRDWNTLISDPDTVVIDVRNNYETRIGKFNGAVDPCTTAFREFPSWVEDQFQLSERDGENSEVDPNSSNEGTKNQREIPKEKMPQRVAMYCTGGIRCEKASSFLLSKGFKEVYHLEGGILKYLEDVPEKESLWEGECFVFDKRVSVEHGLVQGTHKLCYGCKQPVSDADMESSEWEYGVTCPYCYSSKSDEEKERARARQRQFETWGIIGGPDKGRRPVYSVLYELPRGGGSIRGAESTALNSYRVAKLEQQECSIH</sequence>
<dbReference type="PROSITE" id="PS50206">
    <property type="entry name" value="RHODANESE_3"/>
    <property type="match status" value="1"/>
</dbReference>
<dbReference type="Gene3D" id="3.40.250.10">
    <property type="entry name" value="Rhodanese-like domain"/>
    <property type="match status" value="1"/>
</dbReference>
<protein>
    <recommendedName>
        <fullName evidence="2">Rhodanese domain-containing protein</fullName>
    </recommendedName>
</protein>
<dbReference type="Pfam" id="PF00581">
    <property type="entry name" value="Rhodanese"/>
    <property type="match status" value="1"/>
</dbReference>
<dbReference type="SUPFAM" id="SSF52821">
    <property type="entry name" value="Rhodanese/Cell cycle control phosphatase"/>
    <property type="match status" value="1"/>
</dbReference>
<dbReference type="InterPro" id="IPR036873">
    <property type="entry name" value="Rhodanese-like_dom_sf"/>
</dbReference>
<dbReference type="InterPro" id="IPR001763">
    <property type="entry name" value="Rhodanese-like_dom"/>
</dbReference>
<dbReference type="PANTHER" id="PTHR43268">
    <property type="entry name" value="THIOSULFATE SULFURTRANSFERASE/RHODANESE-LIKE DOMAIN-CONTAINING PROTEIN 2"/>
    <property type="match status" value="1"/>
</dbReference>
<reference evidence="3" key="1">
    <citation type="submission" date="2020-03" db="EMBL/GenBank/DDBJ databases">
        <title>A high-quality chromosome-level genome assembly of a woody plant with both climbing and erect habits, Rhamnella rubrinervis.</title>
        <authorList>
            <person name="Lu Z."/>
            <person name="Yang Y."/>
            <person name="Zhu X."/>
            <person name="Sun Y."/>
        </authorList>
    </citation>
    <scope>NUCLEOTIDE SEQUENCE</scope>
    <source>
        <strain evidence="3">BYM</strain>
        <tissue evidence="3">Leaf</tissue>
    </source>
</reference>
<feature type="region of interest" description="Disordered" evidence="1">
    <location>
        <begin position="1"/>
        <end position="34"/>
    </location>
</feature>
<dbReference type="Pfam" id="PF17773">
    <property type="entry name" value="UPF0176_N"/>
    <property type="match status" value="1"/>
</dbReference>